<evidence type="ECO:0000313" key="2">
    <source>
        <dbReference type="Proteomes" id="UP000501648"/>
    </source>
</evidence>
<dbReference type="Proteomes" id="UP000501648">
    <property type="component" value="Chromosome"/>
</dbReference>
<proteinExistence type="predicted"/>
<organism evidence="1 2">
    <name type="scientific">Herbaspirillum rubrisubalbicans Os34</name>
    <dbReference type="NCBI Taxonomy" id="1235827"/>
    <lineage>
        <taxon>Bacteria</taxon>
        <taxon>Pseudomonadati</taxon>
        <taxon>Pseudomonadota</taxon>
        <taxon>Betaproteobacteria</taxon>
        <taxon>Burkholderiales</taxon>
        <taxon>Oxalobacteraceae</taxon>
        <taxon>Herbaspirillum</taxon>
    </lineage>
</organism>
<dbReference type="EMBL" id="CP008956">
    <property type="protein sequence ID" value="QJQ02491.1"/>
    <property type="molecule type" value="Genomic_DNA"/>
</dbReference>
<name>A0A6M3ZVV8_9BURK</name>
<dbReference type="AlphaFoldDB" id="A0A6M3ZVV8"/>
<evidence type="ECO:0000313" key="1">
    <source>
        <dbReference type="EMBL" id="QJQ02491.1"/>
    </source>
</evidence>
<sequence>MAMSHLVETMAYERYLDAARDALTRNGEITQRTGGAASMLAGATGMVVGGGFPLQGRQRVRRLPGRVVRLCRLECMLQPCRMISCRQARRQRWVPIIQRKEGGLLILSILLPIRGNVIRWLKSGLMPRSLD</sequence>
<protein>
    <submittedName>
        <fullName evidence="1">Uncharacterized protein</fullName>
    </submittedName>
</protein>
<gene>
    <name evidence="1" type="ORF">C798_20350</name>
</gene>
<reference evidence="1 2" key="1">
    <citation type="journal article" date="2012" name="J. Bacteriol.">
        <title>Genome sequence of the pathogenic Herbaspirillum seropedicae strain Os34, isolated from rice roots.</title>
        <authorList>
            <person name="Ye W."/>
            <person name="Ye S."/>
            <person name="Liu J."/>
            <person name="Chang S."/>
            <person name="Chen M."/>
            <person name="Zhu B."/>
            <person name="Guo L."/>
            <person name="An Q."/>
        </authorList>
    </citation>
    <scope>NUCLEOTIDE SEQUENCE [LARGE SCALE GENOMIC DNA]</scope>
    <source>
        <strain evidence="1 2">Os34</strain>
    </source>
</reference>
<accession>A0A6M3ZVV8</accession>